<proteinExistence type="predicted"/>
<reference evidence="2 4" key="1">
    <citation type="submission" date="2013-08" db="EMBL/GenBank/DDBJ databases">
        <title>The Genome Sequence of Escherichia coli HVH 36 (4-5675286).</title>
        <authorList>
            <consortium name="The Broad Institute Genome Sequencing Platform"/>
            <consortium name="The Broad Institute Genome Sequencing Center for Infectious Disease"/>
            <person name="Feldgarden M."/>
            <person name="Frimodt-Moller N."/>
            <person name="Leihof R.F."/>
            <person name="Rasmussen L."/>
            <person name="Young S.K."/>
            <person name="Zeng Q."/>
            <person name="Gargeya S."/>
            <person name="Fitzgerald M."/>
            <person name="Abouelleil A."/>
            <person name="Alvarado L."/>
            <person name="Berlin A.M."/>
            <person name="Chapman S.B."/>
            <person name="Gainer-Dewar J."/>
            <person name="Goldberg J."/>
            <person name="Gnerre S."/>
            <person name="Griggs A."/>
            <person name="Gujja S."/>
            <person name="Hansen M."/>
            <person name="Howarth C."/>
            <person name="Imamovic A."/>
            <person name="Ireland A."/>
            <person name="Larimer J."/>
            <person name="McCowan C."/>
            <person name="Murphy C."/>
            <person name="Pearson M."/>
            <person name="Poon T."/>
            <person name="Priest M."/>
            <person name="Roberts A."/>
            <person name="Saif S."/>
            <person name="Shea T."/>
            <person name="Sykes S."/>
            <person name="Wortman J."/>
            <person name="Nusbaum C."/>
            <person name="Birren B."/>
        </authorList>
    </citation>
    <scope>NUCLEOTIDE SEQUENCE [LARGE SCALE GENOMIC DNA]</scope>
    <source>
        <strain evidence="2">HVH 36</strain>
        <strain evidence="4">HVH 36 (4-5675286)</strain>
    </source>
</reference>
<dbReference type="AlphaFoldDB" id="A0A7U9J012"/>
<feature type="region of interest" description="Disordered" evidence="1">
    <location>
        <begin position="30"/>
        <end position="57"/>
    </location>
</feature>
<dbReference type="EMBL" id="AYLQ01000001">
    <property type="protein sequence ID" value="ESP10841.1"/>
    <property type="molecule type" value="Genomic_DNA"/>
</dbReference>
<evidence type="ECO:0000313" key="3">
    <source>
        <dbReference type="EMBL" id="ESP10841.1"/>
    </source>
</evidence>
<comment type="caution">
    <text evidence="2">The sequence shown here is derived from an EMBL/GenBank/DDBJ whole genome shotgun (WGS) entry which is preliminary data.</text>
</comment>
<evidence type="ECO:0000313" key="4">
    <source>
        <dbReference type="Proteomes" id="UP000017766"/>
    </source>
</evidence>
<feature type="non-terminal residue" evidence="2">
    <location>
        <position position="74"/>
    </location>
</feature>
<evidence type="ECO:0000313" key="2">
    <source>
        <dbReference type="EMBL" id="ESP09441.1"/>
    </source>
</evidence>
<dbReference type="Proteomes" id="UP000017766">
    <property type="component" value="Unassembled WGS sequence"/>
</dbReference>
<name>A0A7U9J012_ECOLX</name>
<dbReference type="EMBL" id="AYLQ01000016">
    <property type="protein sequence ID" value="ESP09441.1"/>
    <property type="molecule type" value="Genomic_DNA"/>
</dbReference>
<evidence type="ECO:0000256" key="1">
    <source>
        <dbReference type="SAM" id="MobiDB-lite"/>
    </source>
</evidence>
<protein>
    <submittedName>
        <fullName evidence="2">Uncharacterized protein</fullName>
    </submittedName>
</protein>
<gene>
    <name evidence="3" type="ORF">G711_00004</name>
    <name evidence="2" type="ORF">G711_01422</name>
</gene>
<organism evidence="2 4">
    <name type="scientific">Escherichia coli HVH 36</name>
    <name type="common">4-5675286</name>
    <dbReference type="NCBI Taxonomy" id="1280986"/>
    <lineage>
        <taxon>Bacteria</taxon>
        <taxon>Pseudomonadati</taxon>
        <taxon>Pseudomonadota</taxon>
        <taxon>Gammaproteobacteria</taxon>
        <taxon>Enterobacterales</taxon>
        <taxon>Enterobacteriaceae</taxon>
        <taxon>Escherichia</taxon>
    </lineage>
</organism>
<accession>A0A7U9J012</accession>
<feature type="compositionally biased region" description="Polar residues" evidence="1">
    <location>
        <begin position="42"/>
        <end position="53"/>
    </location>
</feature>
<sequence>MECLYHVFSWLTQCNQAFPLAECSEENPVPYSAGNRDHRVTDGTQNRTGNRGNTDALRRVKYPVHRTGKLFTGL</sequence>